<dbReference type="Pfam" id="PF13977">
    <property type="entry name" value="TetR_C_6"/>
    <property type="match status" value="1"/>
</dbReference>
<keyword evidence="1" id="KW-0678">Repressor</keyword>
<protein>
    <submittedName>
        <fullName evidence="7">TetR family transcriptional regulator</fullName>
    </submittedName>
</protein>
<dbReference type="PANTHER" id="PTHR30055">
    <property type="entry name" value="HTH-TYPE TRANSCRIPTIONAL REGULATOR RUTR"/>
    <property type="match status" value="1"/>
</dbReference>
<keyword evidence="8" id="KW-1185">Reference proteome</keyword>
<organism evidence="7 8">
    <name type="scientific">Pseudonocardia endophytica</name>
    <dbReference type="NCBI Taxonomy" id="401976"/>
    <lineage>
        <taxon>Bacteria</taxon>
        <taxon>Bacillati</taxon>
        <taxon>Actinomycetota</taxon>
        <taxon>Actinomycetes</taxon>
        <taxon>Pseudonocardiales</taxon>
        <taxon>Pseudonocardiaceae</taxon>
        <taxon>Pseudonocardia</taxon>
    </lineage>
</organism>
<dbReference type="Pfam" id="PF00440">
    <property type="entry name" value="TetR_N"/>
    <property type="match status" value="1"/>
</dbReference>
<gene>
    <name evidence="7" type="ORF">EV378_2584</name>
</gene>
<evidence type="ECO:0000313" key="8">
    <source>
        <dbReference type="Proteomes" id="UP000295560"/>
    </source>
</evidence>
<comment type="caution">
    <text evidence="7">The sequence shown here is derived from an EMBL/GenBank/DDBJ whole genome shotgun (WGS) entry which is preliminary data.</text>
</comment>
<dbReference type="EMBL" id="SMFZ01000001">
    <property type="protein sequence ID" value="TCK26739.1"/>
    <property type="molecule type" value="Genomic_DNA"/>
</dbReference>
<keyword evidence="4" id="KW-0804">Transcription</keyword>
<dbReference type="SUPFAM" id="SSF48498">
    <property type="entry name" value="Tetracyclin repressor-like, C-terminal domain"/>
    <property type="match status" value="1"/>
</dbReference>
<evidence type="ECO:0000256" key="3">
    <source>
        <dbReference type="ARBA" id="ARBA00023125"/>
    </source>
</evidence>
<name>A0A4R1I2L2_PSEEN</name>
<feature type="DNA-binding region" description="H-T-H motif" evidence="5">
    <location>
        <begin position="31"/>
        <end position="50"/>
    </location>
</feature>
<feature type="domain" description="HTH tetR-type" evidence="6">
    <location>
        <begin position="8"/>
        <end position="68"/>
    </location>
</feature>
<proteinExistence type="predicted"/>
<evidence type="ECO:0000256" key="5">
    <source>
        <dbReference type="PROSITE-ProRule" id="PRU00335"/>
    </source>
</evidence>
<dbReference type="PROSITE" id="PS50977">
    <property type="entry name" value="HTH_TETR_2"/>
    <property type="match status" value="1"/>
</dbReference>
<dbReference type="AlphaFoldDB" id="A0A4R1I2L2"/>
<dbReference type="RefSeq" id="WP_207908652.1">
    <property type="nucleotide sequence ID" value="NZ_SMFZ01000001.1"/>
</dbReference>
<dbReference type="InterPro" id="IPR009057">
    <property type="entry name" value="Homeodomain-like_sf"/>
</dbReference>
<dbReference type="PANTHER" id="PTHR30055:SF226">
    <property type="entry name" value="HTH-TYPE TRANSCRIPTIONAL REGULATOR PKSA"/>
    <property type="match status" value="1"/>
</dbReference>
<keyword evidence="3 5" id="KW-0238">DNA-binding</keyword>
<evidence type="ECO:0000259" key="6">
    <source>
        <dbReference type="PROSITE" id="PS50977"/>
    </source>
</evidence>
<dbReference type="InterPro" id="IPR001647">
    <property type="entry name" value="HTH_TetR"/>
</dbReference>
<dbReference type="InterPro" id="IPR050109">
    <property type="entry name" value="HTH-type_TetR-like_transc_reg"/>
</dbReference>
<dbReference type="InterPro" id="IPR036271">
    <property type="entry name" value="Tet_transcr_reg_TetR-rel_C_sf"/>
</dbReference>
<dbReference type="Gene3D" id="1.10.357.10">
    <property type="entry name" value="Tetracycline Repressor, domain 2"/>
    <property type="match status" value="1"/>
</dbReference>
<dbReference type="GO" id="GO:0000976">
    <property type="term" value="F:transcription cis-regulatory region binding"/>
    <property type="evidence" value="ECO:0007669"/>
    <property type="project" value="TreeGrafter"/>
</dbReference>
<evidence type="ECO:0000313" key="7">
    <source>
        <dbReference type="EMBL" id="TCK26739.1"/>
    </source>
</evidence>
<dbReference type="GO" id="GO:0003700">
    <property type="term" value="F:DNA-binding transcription factor activity"/>
    <property type="evidence" value="ECO:0007669"/>
    <property type="project" value="TreeGrafter"/>
</dbReference>
<dbReference type="InterPro" id="IPR039538">
    <property type="entry name" value="BetI_C"/>
</dbReference>
<keyword evidence="2" id="KW-0805">Transcription regulation</keyword>
<evidence type="ECO:0000256" key="1">
    <source>
        <dbReference type="ARBA" id="ARBA00022491"/>
    </source>
</evidence>
<reference evidence="7 8" key="1">
    <citation type="submission" date="2019-03" db="EMBL/GenBank/DDBJ databases">
        <title>Sequencing the genomes of 1000 actinobacteria strains.</title>
        <authorList>
            <person name="Klenk H.-P."/>
        </authorList>
    </citation>
    <scope>NUCLEOTIDE SEQUENCE [LARGE SCALE GENOMIC DNA]</scope>
    <source>
        <strain evidence="7 8">DSM 44969</strain>
    </source>
</reference>
<evidence type="ECO:0000256" key="4">
    <source>
        <dbReference type="ARBA" id="ARBA00023163"/>
    </source>
</evidence>
<dbReference type="SUPFAM" id="SSF46689">
    <property type="entry name" value="Homeodomain-like"/>
    <property type="match status" value="1"/>
</dbReference>
<evidence type="ECO:0000256" key="2">
    <source>
        <dbReference type="ARBA" id="ARBA00023015"/>
    </source>
</evidence>
<sequence length="210" mass="22403">MSGDTGTGDRRSTIVRAVWRVIAEQGMEAVSMRTVAAAAAVSVGRIQYWFRTKDELLRVSLEAMLSDAAQHHADATEHVEDRAALLHLIGHPIPRAEGAGAGVSLFHQYVAASINHPTLASLLAEAKDGQEREATRLLRTVAPDLRDPRDEARLLVATADGLAMRVLMSSLSATEAQRALRVALDCIIGSESEVPNSPEAGHVAVRSGTA</sequence>
<accession>A0A4R1I2L2</accession>
<dbReference type="Proteomes" id="UP000295560">
    <property type="component" value="Unassembled WGS sequence"/>
</dbReference>